<keyword evidence="4" id="KW-1185">Reference proteome</keyword>
<dbReference type="GO" id="GO:0010150">
    <property type="term" value="P:leaf senescence"/>
    <property type="evidence" value="ECO:0007669"/>
    <property type="project" value="UniProtKB-ARBA"/>
</dbReference>
<protein>
    <recommendedName>
        <fullName evidence="5">Senescence regulator S40</fullName>
    </recommendedName>
</protein>
<sequence>MDIPNPTRLRPRNPLPPNAFSARTPTPHRVTALTSATSSARTISCGPTTSPLNPITTTTTTTTPPLPPPHPQPLATTTRAFQPESFGILAALPEREASSPNPRNHSHFYHKASGSSSSSSSPSYAQLIPTIPKPPPLDHRTFSSSVKYHQSAPVNVPVMSNAMRKPYELEAVDDNDDDEDDGEMLPPHEIVARSSSHSPMLACSVLQGVGRTLKGRDLRRVRNAVWRRTGFLD</sequence>
<dbReference type="AlphaFoldDB" id="A0AAW1XTY6"/>
<evidence type="ECO:0000313" key="4">
    <source>
        <dbReference type="Proteomes" id="UP001457282"/>
    </source>
</evidence>
<organism evidence="3 4">
    <name type="scientific">Rubus argutus</name>
    <name type="common">Southern blackberry</name>
    <dbReference type="NCBI Taxonomy" id="59490"/>
    <lineage>
        <taxon>Eukaryota</taxon>
        <taxon>Viridiplantae</taxon>
        <taxon>Streptophyta</taxon>
        <taxon>Embryophyta</taxon>
        <taxon>Tracheophyta</taxon>
        <taxon>Spermatophyta</taxon>
        <taxon>Magnoliopsida</taxon>
        <taxon>eudicotyledons</taxon>
        <taxon>Gunneridae</taxon>
        <taxon>Pentapetalae</taxon>
        <taxon>rosids</taxon>
        <taxon>fabids</taxon>
        <taxon>Rosales</taxon>
        <taxon>Rosaceae</taxon>
        <taxon>Rosoideae</taxon>
        <taxon>Rosoideae incertae sedis</taxon>
        <taxon>Rubus</taxon>
    </lineage>
</organism>
<evidence type="ECO:0000313" key="3">
    <source>
        <dbReference type="EMBL" id="KAK9938987.1"/>
    </source>
</evidence>
<evidence type="ECO:0008006" key="5">
    <source>
        <dbReference type="Google" id="ProtNLM"/>
    </source>
</evidence>
<reference evidence="3 4" key="1">
    <citation type="journal article" date="2023" name="G3 (Bethesda)">
        <title>A chromosome-length genome assembly and annotation of blackberry (Rubus argutus, cv. 'Hillquist').</title>
        <authorList>
            <person name="Bruna T."/>
            <person name="Aryal R."/>
            <person name="Dudchenko O."/>
            <person name="Sargent D.J."/>
            <person name="Mead D."/>
            <person name="Buti M."/>
            <person name="Cavallini A."/>
            <person name="Hytonen T."/>
            <person name="Andres J."/>
            <person name="Pham M."/>
            <person name="Weisz D."/>
            <person name="Mascagni F."/>
            <person name="Usai G."/>
            <person name="Natali L."/>
            <person name="Bassil N."/>
            <person name="Fernandez G.E."/>
            <person name="Lomsadze A."/>
            <person name="Armour M."/>
            <person name="Olukolu B."/>
            <person name="Poorten T."/>
            <person name="Britton C."/>
            <person name="Davik J."/>
            <person name="Ashrafi H."/>
            <person name="Aiden E.L."/>
            <person name="Borodovsky M."/>
            <person name="Worthington M."/>
        </authorList>
    </citation>
    <scope>NUCLEOTIDE SEQUENCE [LARGE SCALE GENOMIC DNA]</scope>
    <source>
        <strain evidence="3">PI 553951</strain>
    </source>
</reference>
<dbReference type="InterPro" id="IPR007608">
    <property type="entry name" value="Senescence_reg_S40"/>
</dbReference>
<comment type="caution">
    <text evidence="3">The sequence shown here is derived from an EMBL/GenBank/DDBJ whole genome shotgun (WGS) entry which is preliminary data.</text>
</comment>
<evidence type="ECO:0000256" key="2">
    <source>
        <dbReference type="SAM" id="MobiDB-lite"/>
    </source>
</evidence>
<dbReference type="EMBL" id="JBEDUW010000003">
    <property type="protein sequence ID" value="KAK9938987.1"/>
    <property type="molecule type" value="Genomic_DNA"/>
</dbReference>
<accession>A0AAW1XTY6</accession>
<evidence type="ECO:0000256" key="1">
    <source>
        <dbReference type="ARBA" id="ARBA00034773"/>
    </source>
</evidence>
<feature type="region of interest" description="Disordered" evidence="2">
    <location>
        <begin position="96"/>
        <end position="142"/>
    </location>
</feature>
<dbReference type="PANTHER" id="PTHR33083:SF50">
    <property type="entry name" value="PROTEIN S40-7"/>
    <property type="match status" value="1"/>
</dbReference>
<name>A0AAW1XTY6_RUBAR</name>
<feature type="compositionally biased region" description="Low complexity" evidence="2">
    <location>
        <begin position="31"/>
        <end position="40"/>
    </location>
</feature>
<dbReference type="PANTHER" id="PTHR33083">
    <property type="entry name" value="EXPRESSED PROTEIN"/>
    <property type="match status" value="1"/>
</dbReference>
<feature type="compositionally biased region" description="Low complexity" evidence="2">
    <location>
        <begin position="47"/>
        <end position="63"/>
    </location>
</feature>
<gene>
    <name evidence="3" type="ORF">M0R45_015697</name>
</gene>
<feature type="compositionally biased region" description="Low complexity" evidence="2">
    <location>
        <begin position="113"/>
        <end position="123"/>
    </location>
</feature>
<proteinExistence type="inferred from homology"/>
<dbReference type="Pfam" id="PF04520">
    <property type="entry name" value="Senescence_reg"/>
    <property type="match status" value="1"/>
</dbReference>
<feature type="region of interest" description="Disordered" evidence="2">
    <location>
        <begin position="1"/>
        <end position="76"/>
    </location>
</feature>
<comment type="similarity">
    <text evidence="1">Belongs to the senescence regulator S40 family.</text>
</comment>
<dbReference type="Proteomes" id="UP001457282">
    <property type="component" value="Unassembled WGS sequence"/>
</dbReference>